<sequence>HNGVDLRGILRAAVTNAKSGSVVQGGSTITQQLAKNLFLSPAQTYDRKIREAQLALWLEGHYTKNQILSFYINRIYLGAGTYGVESAAQTYFAKSARDITLAEAAMLAGLPKAPSTYAPTQNLKGAQRRASEVLDNLLETGAITPFDARAARQNPAEVINQNTDSDLGYFFDYAAAKAKALTGAIAGDIVVTTTIDQKLQRDAEAAVAAGLTVENRLKGADQAALIAYDADGALRAMVGGRSYKESQFNRAVQAKRQPGSAFKPFVYAAAMEAGLTPQSRFIDQPVTYDGWSPTNYTDGYIGPVRLTEAMAKSINTVAAQVSEQVGPSKVAALAMRFGIPNVSSYRAIALGAVDLTLEDLTGAYLPFARSGLKPTPYAIAKIETLDGAVIYEHRREKPNRVMSKRSAKYMNHLLYQVMHSGTGRRASLGRRNAAGKTGTTNDWRDAWFVGYTPQITAGVWVGNDDYRPMEKVTGGTIPAEIWKRFMISAHQGLRLAKIDGAYPAVSYASEPTLLNFYTDV</sequence>
<feature type="domain" description="Glycosyl transferase family 51" evidence="10">
    <location>
        <begin position="1"/>
        <end position="137"/>
    </location>
</feature>
<comment type="catalytic activity">
    <reaction evidence="8">
        <text>[GlcNAc-(1-&gt;4)-Mur2Ac(oyl-L-Ala-gamma-D-Glu-L-Lys-D-Ala-D-Ala)](n)-di-trans,octa-cis-undecaprenyl diphosphate + beta-D-GlcNAc-(1-&gt;4)-Mur2Ac(oyl-L-Ala-gamma-D-Glu-L-Lys-D-Ala-D-Ala)-di-trans,octa-cis-undecaprenyl diphosphate = [GlcNAc-(1-&gt;4)-Mur2Ac(oyl-L-Ala-gamma-D-Glu-L-Lys-D-Ala-D-Ala)](n+1)-di-trans,octa-cis-undecaprenyl diphosphate + di-trans,octa-cis-undecaprenyl diphosphate + H(+)</text>
        <dbReference type="Rhea" id="RHEA:23708"/>
        <dbReference type="Rhea" id="RHEA-COMP:9602"/>
        <dbReference type="Rhea" id="RHEA-COMP:9603"/>
        <dbReference type="ChEBI" id="CHEBI:15378"/>
        <dbReference type="ChEBI" id="CHEBI:58405"/>
        <dbReference type="ChEBI" id="CHEBI:60033"/>
        <dbReference type="ChEBI" id="CHEBI:78435"/>
        <dbReference type="EC" id="2.4.99.28"/>
    </reaction>
</comment>
<dbReference type="GO" id="GO:0008658">
    <property type="term" value="F:penicillin binding"/>
    <property type="evidence" value="ECO:0007669"/>
    <property type="project" value="InterPro"/>
</dbReference>
<dbReference type="GO" id="GO:0006508">
    <property type="term" value="P:proteolysis"/>
    <property type="evidence" value="ECO:0007669"/>
    <property type="project" value="UniProtKB-KW"/>
</dbReference>
<evidence type="ECO:0000313" key="11">
    <source>
        <dbReference type="EMBL" id="VAV94995.1"/>
    </source>
</evidence>
<protein>
    <recommendedName>
        <fullName evidence="7">peptidoglycan glycosyltransferase</fullName>
        <ecNumber evidence="7">2.4.99.28</ecNumber>
    </recommendedName>
</protein>
<dbReference type="Pfam" id="PF00912">
    <property type="entry name" value="Transgly"/>
    <property type="match status" value="1"/>
</dbReference>
<dbReference type="InterPro" id="IPR023346">
    <property type="entry name" value="Lysozyme-like_dom_sf"/>
</dbReference>
<dbReference type="Pfam" id="PF00905">
    <property type="entry name" value="Transpeptidase"/>
    <property type="match status" value="1"/>
</dbReference>
<keyword evidence="4 11" id="KW-0808">Transferase</keyword>
<feature type="domain" description="Penicillin-binding protein transpeptidase" evidence="9">
    <location>
        <begin position="226"/>
        <end position="462"/>
    </location>
</feature>
<evidence type="ECO:0000256" key="3">
    <source>
        <dbReference type="ARBA" id="ARBA00022676"/>
    </source>
</evidence>
<dbReference type="SUPFAM" id="SSF53955">
    <property type="entry name" value="Lysozyme-like"/>
    <property type="match status" value="1"/>
</dbReference>
<dbReference type="AlphaFoldDB" id="A0A3B0SJA9"/>
<gene>
    <name evidence="11" type="ORF">MNBD_ALPHA05-281</name>
</gene>
<name>A0A3B0SJA9_9ZZZZ</name>
<dbReference type="InterPro" id="IPR050396">
    <property type="entry name" value="Glycosyltr_51/Transpeptidase"/>
</dbReference>
<dbReference type="PANTHER" id="PTHR32282:SF33">
    <property type="entry name" value="PEPTIDOGLYCAN GLYCOSYLTRANSFERASE"/>
    <property type="match status" value="1"/>
</dbReference>
<dbReference type="Gene3D" id="1.10.3810.10">
    <property type="entry name" value="Biosynthetic peptidoglycan transglycosylase-like"/>
    <property type="match status" value="1"/>
</dbReference>
<dbReference type="InterPro" id="IPR001460">
    <property type="entry name" value="PCN-bd_Tpept"/>
</dbReference>
<keyword evidence="2" id="KW-0645">Protease</keyword>
<keyword evidence="3 11" id="KW-0328">Glycosyltransferase</keyword>
<keyword evidence="1" id="KW-0121">Carboxypeptidase</keyword>
<evidence type="ECO:0000256" key="7">
    <source>
        <dbReference type="ARBA" id="ARBA00044770"/>
    </source>
</evidence>
<keyword evidence="5" id="KW-0378">Hydrolase</keyword>
<organism evidence="11">
    <name type="scientific">hydrothermal vent metagenome</name>
    <dbReference type="NCBI Taxonomy" id="652676"/>
    <lineage>
        <taxon>unclassified sequences</taxon>
        <taxon>metagenomes</taxon>
        <taxon>ecological metagenomes</taxon>
    </lineage>
</organism>
<reference evidence="11" key="1">
    <citation type="submission" date="2018-06" db="EMBL/GenBank/DDBJ databases">
        <authorList>
            <person name="Zhirakovskaya E."/>
        </authorList>
    </citation>
    <scope>NUCLEOTIDE SEQUENCE</scope>
</reference>
<dbReference type="GO" id="GO:0008955">
    <property type="term" value="F:peptidoglycan glycosyltransferase activity"/>
    <property type="evidence" value="ECO:0007669"/>
    <property type="project" value="UniProtKB-EC"/>
</dbReference>
<proteinExistence type="predicted"/>
<dbReference type="GO" id="GO:0004180">
    <property type="term" value="F:carboxypeptidase activity"/>
    <property type="evidence" value="ECO:0007669"/>
    <property type="project" value="UniProtKB-KW"/>
</dbReference>
<evidence type="ECO:0000259" key="9">
    <source>
        <dbReference type="Pfam" id="PF00905"/>
    </source>
</evidence>
<dbReference type="Gene3D" id="3.40.710.10">
    <property type="entry name" value="DD-peptidase/beta-lactamase superfamily"/>
    <property type="match status" value="1"/>
</dbReference>
<feature type="non-terminal residue" evidence="11">
    <location>
        <position position="1"/>
    </location>
</feature>
<dbReference type="GO" id="GO:0009252">
    <property type="term" value="P:peptidoglycan biosynthetic process"/>
    <property type="evidence" value="ECO:0007669"/>
    <property type="project" value="TreeGrafter"/>
</dbReference>
<dbReference type="InterPro" id="IPR036950">
    <property type="entry name" value="PBP_transglycosylase"/>
</dbReference>
<evidence type="ECO:0000256" key="1">
    <source>
        <dbReference type="ARBA" id="ARBA00022645"/>
    </source>
</evidence>
<evidence type="ECO:0000259" key="10">
    <source>
        <dbReference type="Pfam" id="PF00912"/>
    </source>
</evidence>
<dbReference type="EC" id="2.4.99.28" evidence="7"/>
<dbReference type="InterPro" id="IPR012338">
    <property type="entry name" value="Beta-lactam/transpept-like"/>
</dbReference>
<evidence type="ECO:0000256" key="2">
    <source>
        <dbReference type="ARBA" id="ARBA00022670"/>
    </source>
</evidence>
<evidence type="ECO:0000256" key="5">
    <source>
        <dbReference type="ARBA" id="ARBA00022801"/>
    </source>
</evidence>
<evidence type="ECO:0000256" key="4">
    <source>
        <dbReference type="ARBA" id="ARBA00022679"/>
    </source>
</evidence>
<evidence type="ECO:0000256" key="8">
    <source>
        <dbReference type="ARBA" id="ARBA00049902"/>
    </source>
</evidence>
<dbReference type="NCBIfam" id="TIGR02074">
    <property type="entry name" value="PBP_1a_fam"/>
    <property type="match status" value="1"/>
</dbReference>
<evidence type="ECO:0000256" key="6">
    <source>
        <dbReference type="ARBA" id="ARBA00023268"/>
    </source>
</evidence>
<dbReference type="PANTHER" id="PTHR32282">
    <property type="entry name" value="BINDING PROTEIN TRANSPEPTIDASE, PUTATIVE-RELATED"/>
    <property type="match status" value="1"/>
</dbReference>
<feature type="non-terminal residue" evidence="11">
    <location>
        <position position="520"/>
    </location>
</feature>
<dbReference type="GO" id="GO:0030288">
    <property type="term" value="C:outer membrane-bounded periplasmic space"/>
    <property type="evidence" value="ECO:0007669"/>
    <property type="project" value="TreeGrafter"/>
</dbReference>
<dbReference type="InterPro" id="IPR001264">
    <property type="entry name" value="Glyco_trans_51"/>
</dbReference>
<keyword evidence="6" id="KW-0511">Multifunctional enzyme</keyword>
<dbReference type="SUPFAM" id="SSF56601">
    <property type="entry name" value="beta-lactamase/transpeptidase-like"/>
    <property type="match status" value="1"/>
</dbReference>
<accession>A0A3B0SJA9</accession>
<dbReference type="EMBL" id="UOEH01000154">
    <property type="protein sequence ID" value="VAV94995.1"/>
    <property type="molecule type" value="Genomic_DNA"/>
</dbReference>